<name>A0A5C3F8C6_9BASI</name>
<dbReference type="Gene3D" id="1.20.1050.10">
    <property type="match status" value="1"/>
</dbReference>
<protein>
    <recommendedName>
        <fullName evidence="2">Glutathione S-transferase C-terminal domain-containing protein</fullName>
    </recommendedName>
</protein>
<dbReference type="InterPro" id="IPR036249">
    <property type="entry name" value="Thioredoxin-like_sf"/>
</dbReference>
<dbReference type="EMBL" id="OOIP01000019">
    <property type="protein sequence ID" value="SPO40316.1"/>
    <property type="molecule type" value="Genomic_DNA"/>
</dbReference>
<feature type="region of interest" description="Disordered" evidence="1">
    <location>
        <begin position="70"/>
        <end position="115"/>
    </location>
</feature>
<sequence length="306" mass="33278">MTSSSPRYVLHYWPEIPGRGEFVRLAFEAAGHPYTDDTDIKSLPSFSMSTAAPVGHPPHFAPPILEVIQSSQGGHGDDVGDGNGDDNQTTAAAAAASAAKRRKADDGSAATPDDGAAASHFISQTPAILAFLAPRLGLLGDLDGLSDLERDIRRAQIHQLTLTALDVSNEAHETHHPVAVDLYYEDQKQEAKRRSDKFRNLRVPKFLKCFQLTLDANRSQGQGQPRLVGDKTTVADLTLFQVVDGLKFAFPRLMASLESGGEYALVFGLHAAVAKELEGYLQSERRRPYSSGVFRHYPELDGEVEA</sequence>
<organism evidence="3 4">
    <name type="scientific">Pseudozyma flocculosa</name>
    <dbReference type="NCBI Taxonomy" id="84751"/>
    <lineage>
        <taxon>Eukaryota</taxon>
        <taxon>Fungi</taxon>
        <taxon>Dikarya</taxon>
        <taxon>Basidiomycota</taxon>
        <taxon>Ustilaginomycotina</taxon>
        <taxon>Ustilaginomycetes</taxon>
        <taxon>Ustilaginales</taxon>
        <taxon>Ustilaginaceae</taxon>
        <taxon>Pseudozyma</taxon>
    </lineage>
</organism>
<evidence type="ECO:0000313" key="4">
    <source>
        <dbReference type="Proteomes" id="UP000323386"/>
    </source>
</evidence>
<reference evidence="3 4" key="1">
    <citation type="submission" date="2018-03" db="EMBL/GenBank/DDBJ databases">
        <authorList>
            <person name="Guldener U."/>
        </authorList>
    </citation>
    <scope>NUCLEOTIDE SEQUENCE [LARGE SCALE GENOMIC DNA]</scope>
    <source>
        <strain evidence="3 4">DAOM196992</strain>
    </source>
</reference>
<dbReference type="Proteomes" id="UP000323386">
    <property type="component" value="Unassembled WGS sequence"/>
</dbReference>
<dbReference type="PANTHER" id="PTHR11571">
    <property type="entry name" value="GLUTATHIONE S-TRANSFERASE"/>
    <property type="match status" value="1"/>
</dbReference>
<evidence type="ECO:0000256" key="1">
    <source>
        <dbReference type="SAM" id="MobiDB-lite"/>
    </source>
</evidence>
<dbReference type="InterPro" id="IPR004046">
    <property type="entry name" value="GST_C"/>
</dbReference>
<dbReference type="InterPro" id="IPR050213">
    <property type="entry name" value="GST_superfamily"/>
</dbReference>
<keyword evidence="4" id="KW-1185">Reference proteome</keyword>
<dbReference type="SUPFAM" id="SSF52833">
    <property type="entry name" value="Thioredoxin-like"/>
    <property type="match status" value="1"/>
</dbReference>
<dbReference type="SUPFAM" id="SSF47616">
    <property type="entry name" value="GST C-terminal domain-like"/>
    <property type="match status" value="1"/>
</dbReference>
<dbReference type="CDD" id="cd03192">
    <property type="entry name" value="GST_C_Sigma_like"/>
    <property type="match status" value="1"/>
</dbReference>
<proteinExistence type="predicted"/>
<accession>A0A5C3F8C6</accession>
<dbReference type="GO" id="GO:0006749">
    <property type="term" value="P:glutathione metabolic process"/>
    <property type="evidence" value="ECO:0007669"/>
    <property type="project" value="TreeGrafter"/>
</dbReference>
<dbReference type="InterPro" id="IPR036282">
    <property type="entry name" value="Glutathione-S-Trfase_C_sf"/>
</dbReference>
<dbReference type="Gene3D" id="3.40.30.10">
    <property type="entry name" value="Glutaredoxin"/>
    <property type="match status" value="1"/>
</dbReference>
<evidence type="ECO:0000313" key="3">
    <source>
        <dbReference type="EMBL" id="SPO40316.1"/>
    </source>
</evidence>
<dbReference type="GO" id="GO:0004364">
    <property type="term" value="F:glutathione transferase activity"/>
    <property type="evidence" value="ECO:0007669"/>
    <property type="project" value="TreeGrafter"/>
</dbReference>
<dbReference type="OrthoDB" id="414243at2759"/>
<dbReference type="Pfam" id="PF14497">
    <property type="entry name" value="GST_C_3"/>
    <property type="match status" value="1"/>
</dbReference>
<evidence type="ECO:0000259" key="2">
    <source>
        <dbReference type="Pfam" id="PF14497"/>
    </source>
</evidence>
<dbReference type="AlphaFoldDB" id="A0A5C3F8C6"/>
<gene>
    <name evidence="3" type="ORF">PSFLO_05798</name>
</gene>
<feature type="domain" description="Glutathione S-transferase C-terminal" evidence="2">
    <location>
        <begin position="172"/>
        <end position="283"/>
    </location>
</feature>
<dbReference type="PANTHER" id="PTHR11571:SF263">
    <property type="entry name" value="GLUTATHIONE S-TRANSFERASE"/>
    <property type="match status" value="1"/>
</dbReference>